<accession>A0AAD4NA95</accession>
<dbReference type="PROSITE" id="PS00972">
    <property type="entry name" value="USP_1"/>
    <property type="match status" value="1"/>
</dbReference>
<gene>
    <name evidence="13" type="ORF">DdX_03515</name>
</gene>
<dbReference type="EMBL" id="JAKKPZ010000003">
    <property type="protein sequence ID" value="KAI1723360.1"/>
    <property type="molecule type" value="Genomic_DNA"/>
</dbReference>
<organism evidence="13 14">
    <name type="scientific">Ditylenchus destructor</name>
    <dbReference type="NCBI Taxonomy" id="166010"/>
    <lineage>
        <taxon>Eukaryota</taxon>
        <taxon>Metazoa</taxon>
        <taxon>Ecdysozoa</taxon>
        <taxon>Nematoda</taxon>
        <taxon>Chromadorea</taxon>
        <taxon>Rhabditida</taxon>
        <taxon>Tylenchina</taxon>
        <taxon>Tylenchomorpha</taxon>
        <taxon>Sphaerularioidea</taxon>
        <taxon>Anguinidae</taxon>
        <taxon>Anguininae</taxon>
        <taxon>Ditylenchus</taxon>
    </lineage>
</organism>
<dbReference type="Gene3D" id="3.10.20.90">
    <property type="entry name" value="Phosphatidylinositol 3-kinase Catalytic Subunit, Chain A, domain 1"/>
    <property type="match status" value="1"/>
</dbReference>
<evidence type="ECO:0000256" key="4">
    <source>
        <dbReference type="ARBA" id="ARBA00012759"/>
    </source>
</evidence>
<keyword evidence="7 13" id="KW-0378">Hydrolase</keyword>
<dbReference type="GO" id="GO:0005634">
    <property type="term" value="C:nucleus"/>
    <property type="evidence" value="ECO:0007669"/>
    <property type="project" value="UniProtKB-SubCell"/>
</dbReference>
<dbReference type="InterPro" id="IPR038765">
    <property type="entry name" value="Papain-like_cys_pep_sf"/>
</dbReference>
<evidence type="ECO:0000313" key="13">
    <source>
        <dbReference type="EMBL" id="KAI1723360.1"/>
    </source>
</evidence>
<dbReference type="Pfam" id="PF00443">
    <property type="entry name" value="UCH"/>
    <property type="match status" value="1"/>
</dbReference>
<protein>
    <recommendedName>
        <fullName evidence="4">ubiquitinyl hydrolase 1</fullName>
        <ecNumber evidence="4">3.4.19.12</ecNumber>
    </recommendedName>
</protein>
<dbReference type="GO" id="GO:0005829">
    <property type="term" value="C:cytosol"/>
    <property type="evidence" value="ECO:0007669"/>
    <property type="project" value="TreeGrafter"/>
</dbReference>
<evidence type="ECO:0000256" key="8">
    <source>
        <dbReference type="ARBA" id="ARBA00022807"/>
    </source>
</evidence>
<dbReference type="Proteomes" id="UP001201812">
    <property type="component" value="Unassembled WGS sequence"/>
</dbReference>
<dbReference type="InterPro" id="IPR018200">
    <property type="entry name" value="USP_CS"/>
</dbReference>
<keyword evidence="9" id="KW-0539">Nucleus</keyword>
<sequence length="1156" mass="131711">MVKPSFSASSYSKRRFFSTNKRKTDMKDLMQQEAQNLPDVINKETCWKAYHLEESACELHFPPNPRTSNCKKNPYCIRRLGLEKLEKLKSQQTDVPCPKLDKRDLEKQPCGLVNNGNYCYVNSFLQIWYNDLEFRQCVYDWRPSPGWAKPEGAMMEAQDVMNCLQKLFISMQLTPFESTNAVELTELLRLGNEQQDVQEFTTLFFDALSQNLTTHPNGAPVRKLIQSRFEIRMIGSMECQGCSHTKENESEYRSLQINIEGFKTLTSAIQGYFAPEELQDYKCEACNQKGKVVRYNRFSHFPPVLVIQLNRHIFNSNGNHKKSKSPLQFPRILPEKTLQGTTEGDRSYELRAVLIHEGQNIQCGHYYDMIKDPVTQQWYTYNDKQVVQSKPPGVAVEKEGVKATEDMKGCYALIYHRPGATNVVPRVPSDEIVTPIIKKLEKEFRIQAKEGDVSAKVWNQVVSQKYTSLSNSLEKLEVHNGKDMRKRASDLAFLPTTLLSDLFMKEFKAVEEMRNLDNYSLSSGNGDNSLTRDDHMSVSDEDCIKTNGSCEMLPNVNQCDLEDHNDYAFARELVYTREPLSDSTINLCEHGKVSWESVCRGLVKAVNRTAAEELLHTYGIGLKAVSNNTEAGDPIMNNGYSPLTSLRTGNDICVECVRQAKNDANFKASLAKCDSLLKNIKQRTHDPNRDLDKTGPEIPPSPNDVWVSEKHLRNFKKLANGQREHAKQLSLKNQNVLHFSINVNGFQKTVRSSARNSTNHIIHDNASSPARASPEKERVAGPSSENQNDLNGDAMEEGGEEDYIADEAPQKFNEDLLCEHGNLTYTVKRVWLTKEEWDQLKKGFVNFVEAFPVSEDECVQCTQKFINAQYEKNVCKNVLDAINSNILKLVRQIERRKTWEAEQLGIMYDKILCANFARKVIKNAKSKVNVEIPRICQDCIICQHGNPYLFPDPHNENCLAIPVTSEEWNQIVEAYTRTVPEYGTAHVIKLTEQGQPEDFCEDCFAEYSMVENSKRCEYTNGADIYVKLQEDVNGEQVVKAAPSAMTTRRLATKLASKNVYKFRMSSDDRVVDLKLKIYDRIQQTPSDQLLYWDGNVLDNETTLGSVRVPANNAEQPLILIVQQRIDTLSGETRKLEKGFEGSTLLNNHPILPSQFD</sequence>
<feature type="compositionally biased region" description="Polar residues" evidence="10">
    <location>
        <begin position="750"/>
        <end position="770"/>
    </location>
</feature>
<comment type="subcellular location">
    <subcellularLocation>
        <location evidence="2">Nucleus</location>
    </subcellularLocation>
</comment>
<dbReference type="PANTHER" id="PTHR24006">
    <property type="entry name" value="UBIQUITIN CARBOXYL-TERMINAL HYDROLASE"/>
    <property type="match status" value="1"/>
</dbReference>
<dbReference type="Pfam" id="PF24543">
    <property type="entry name" value="Usp-48"/>
    <property type="match status" value="1"/>
</dbReference>
<dbReference type="InterPro" id="IPR028889">
    <property type="entry name" value="USP"/>
</dbReference>
<comment type="similarity">
    <text evidence="3">Belongs to the peptidase C19 family.</text>
</comment>
<dbReference type="PROSITE" id="PS00973">
    <property type="entry name" value="USP_2"/>
    <property type="match status" value="1"/>
</dbReference>
<keyword evidence="6" id="KW-0833">Ubl conjugation pathway</keyword>
<feature type="region of interest" description="Disordered" evidence="10">
    <location>
        <begin position="684"/>
        <end position="704"/>
    </location>
</feature>
<dbReference type="EC" id="3.4.19.12" evidence="4"/>
<dbReference type="PANTHER" id="PTHR24006:SF722">
    <property type="entry name" value="UBIQUITIN CARBOXYL-TERMINAL HYDROLASE 48"/>
    <property type="match status" value="1"/>
</dbReference>
<keyword evidence="14" id="KW-1185">Reference proteome</keyword>
<evidence type="ECO:0000256" key="5">
    <source>
        <dbReference type="ARBA" id="ARBA00022670"/>
    </source>
</evidence>
<reference evidence="13" key="1">
    <citation type="submission" date="2022-01" db="EMBL/GenBank/DDBJ databases">
        <title>Genome Sequence Resource for Two Populations of Ditylenchus destructor, the Migratory Endoparasitic Phytonematode.</title>
        <authorList>
            <person name="Zhang H."/>
            <person name="Lin R."/>
            <person name="Xie B."/>
        </authorList>
    </citation>
    <scope>NUCLEOTIDE SEQUENCE</scope>
    <source>
        <strain evidence="13">BazhouSP</strain>
    </source>
</reference>
<evidence type="ECO:0000259" key="11">
    <source>
        <dbReference type="PROSITE" id="PS50053"/>
    </source>
</evidence>
<dbReference type="PROSITE" id="PS50053">
    <property type="entry name" value="UBIQUITIN_2"/>
    <property type="match status" value="1"/>
</dbReference>
<dbReference type="GO" id="GO:0004843">
    <property type="term" value="F:cysteine-type deubiquitinase activity"/>
    <property type="evidence" value="ECO:0007669"/>
    <property type="project" value="UniProtKB-EC"/>
</dbReference>
<evidence type="ECO:0000256" key="2">
    <source>
        <dbReference type="ARBA" id="ARBA00004123"/>
    </source>
</evidence>
<evidence type="ECO:0000256" key="7">
    <source>
        <dbReference type="ARBA" id="ARBA00022801"/>
    </source>
</evidence>
<dbReference type="AlphaFoldDB" id="A0AAD4NA95"/>
<feature type="domain" description="Ubiquitin-like" evidence="11">
    <location>
        <begin position="1048"/>
        <end position="1108"/>
    </location>
</feature>
<dbReference type="SUPFAM" id="SSF54236">
    <property type="entry name" value="Ubiquitin-like"/>
    <property type="match status" value="1"/>
</dbReference>
<keyword evidence="5" id="KW-0645">Protease</keyword>
<evidence type="ECO:0000259" key="12">
    <source>
        <dbReference type="PROSITE" id="PS50235"/>
    </source>
</evidence>
<dbReference type="InterPro" id="IPR029071">
    <property type="entry name" value="Ubiquitin-like_domsf"/>
</dbReference>
<evidence type="ECO:0000313" key="14">
    <source>
        <dbReference type="Proteomes" id="UP001201812"/>
    </source>
</evidence>
<evidence type="ECO:0000256" key="1">
    <source>
        <dbReference type="ARBA" id="ARBA00000707"/>
    </source>
</evidence>
<dbReference type="InterPro" id="IPR057775">
    <property type="entry name" value="USP48_dom"/>
</dbReference>
<feature type="compositionally biased region" description="Basic and acidic residues" evidence="10">
    <location>
        <begin position="684"/>
        <end position="695"/>
    </location>
</feature>
<comment type="caution">
    <text evidence="13">The sequence shown here is derived from an EMBL/GenBank/DDBJ whole genome shotgun (WGS) entry which is preliminary data.</text>
</comment>
<dbReference type="SUPFAM" id="SSF54001">
    <property type="entry name" value="Cysteine proteinases"/>
    <property type="match status" value="1"/>
</dbReference>
<dbReference type="InterPro" id="IPR050164">
    <property type="entry name" value="Peptidase_C19"/>
</dbReference>
<name>A0AAD4NA95_9BILA</name>
<evidence type="ECO:0000256" key="10">
    <source>
        <dbReference type="SAM" id="MobiDB-lite"/>
    </source>
</evidence>
<evidence type="ECO:0000256" key="6">
    <source>
        <dbReference type="ARBA" id="ARBA00022786"/>
    </source>
</evidence>
<feature type="region of interest" description="Disordered" evidence="10">
    <location>
        <begin position="750"/>
        <end position="796"/>
    </location>
</feature>
<keyword evidence="8" id="KW-0788">Thiol protease</keyword>
<evidence type="ECO:0000256" key="3">
    <source>
        <dbReference type="ARBA" id="ARBA00009085"/>
    </source>
</evidence>
<evidence type="ECO:0000256" key="9">
    <source>
        <dbReference type="ARBA" id="ARBA00023242"/>
    </source>
</evidence>
<comment type="catalytic activity">
    <reaction evidence="1">
        <text>Thiol-dependent hydrolysis of ester, thioester, amide, peptide and isopeptide bonds formed by the C-terminal Gly of ubiquitin (a 76-residue protein attached to proteins as an intracellular targeting signal).</text>
        <dbReference type="EC" id="3.4.19.12"/>
    </reaction>
</comment>
<dbReference type="PROSITE" id="PS50235">
    <property type="entry name" value="USP_3"/>
    <property type="match status" value="1"/>
</dbReference>
<dbReference type="InterPro" id="IPR001394">
    <property type="entry name" value="Peptidase_C19_UCH"/>
</dbReference>
<proteinExistence type="inferred from homology"/>
<feature type="domain" description="USP" evidence="12">
    <location>
        <begin position="110"/>
        <end position="418"/>
    </location>
</feature>
<dbReference type="GO" id="GO:0016579">
    <property type="term" value="P:protein deubiquitination"/>
    <property type="evidence" value="ECO:0007669"/>
    <property type="project" value="InterPro"/>
</dbReference>
<dbReference type="GO" id="GO:0006508">
    <property type="term" value="P:proteolysis"/>
    <property type="evidence" value="ECO:0007669"/>
    <property type="project" value="UniProtKB-KW"/>
</dbReference>
<dbReference type="Gene3D" id="3.90.70.10">
    <property type="entry name" value="Cysteine proteinases"/>
    <property type="match status" value="1"/>
</dbReference>
<dbReference type="InterPro" id="IPR000626">
    <property type="entry name" value="Ubiquitin-like_dom"/>
</dbReference>